<dbReference type="PANTHER" id="PTHR33835">
    <property type="entry name" value="YALI0C07656P"/>
    <property type="match status" value="1"/>
</dbReference>
<comment type="caution">
    <text evidence="1">The sequence shown here is derived from an EMBL/GenBank/DDBJ whole genome shotgun (WGS) entry which is preliminary data.</text>
</comment>
<dbReference type="SUPFAM" id="SSF56281">
    <property type="entry name" value="Metallo-hydrolase/oxidoreductase"/>
    <property type="match status" value="1"/>
</dbReference>
<dbReference type="PANTHER" id="PTHR33835:SF1">
    <property type="entry name" value="METALLO-BETA-LACTAMASE DOMAIN-CONTAINING PROTEIN"/>
    <property type="match status" value="1"/>
</dbReference>
<proteinExistence type="predicted"/>
<accession>A0ABW2SAQ3</accession>
<name>A0ABW2SAQ3_9BURK</name>
<dbReference type="Proteomes" id="UP001596457">
    <property type="component" value="Unassembled WGS sequence"/>
</dbReference>
<gene>
    <name evidence="1" type="ORF">ACFQU0_06475</name>
</gene>
<sequence>MLTQHDTHLWSVRHEFKVRGLAISSRMTVVRLEGDQLWLHSPVPLRRALQNELTALGRVRWLVAPSCAHDLFLHQACETFPDAEVWVAPGLLGAATAPPGARTLDREALAQWRPSLDGVLIQGMPQVNETLWFHRPSGTLIVTDLLQWWQGSLRWSTLVWAHAMGVRKRVGVSRFFGRFVQDQRAFHHSLAVVSDWPVRRALLCHDAELHWNTPALALADVGQALGLSLSDQAPT</sequence>
<dbReference type="EMBL" id="JBHTBZ010000014">
    <property type="protein sequence ID" value="MFC7460072.1"/>
    <property type="molecule type" value="Genomic_DNA"/>
</dbReference>
<protein>
    <submittedName>
        <fullName evidence="1">DUF4336 domain-containing protein</fullName>
    </submittedName>
</protein>
<dbReference type="Pfam" id="PF14234">
    <property type="entry name" value="DUF4336"/>
    <property type="match status" value="1"/>
</dbReference>
<dbReference type="InterPro" id="IPR025638">
    <property type="entry name" value="DUF4336"/>
</dbReference>
<evidence type="ECO:0000313" key="1">
    <source>
        <dbReference type="EMBL" id="MFC7460072.1"/>
    </source>
</evidence>
<dbReference type="RefSeq" id="WP_382199356.1">
    <property type="nucleotide sequence ID" value="NZ_JBHTBZ010000014.1"/>
</dbReference>
<organism evidence="1 2">
    <name type="scientific">Hydrogenophaga defluvii</name>
    <dbReference type="NCBI Taxonomy" id="249410"/>
    <lineage>
        <taxon>Bacteria</taxon>
        <taxon>Pseudomonadati</taxon>
        <taxon>Pseudomonadota</taxon>
        <taxon>Betaproteobacteria</taxon>
        <taxon>Burkholderiales</taxon>
        <taxon>Comamonadaceae</taxon>
        <taxon>Hydrogenophaga</taxon>
    </lineage>
</organism>
<dbReference type="InterPro" id="IPR036866">
    <property type="entry name" value="RibonucZ/Hydroxyglut_hydro"/>
</dbReference>
<keyword evidence="2" id="KW-1185">Reference proteome</keyword>
<evidence type="ECO:0000313" key="2">
    <source>
        <dbReference type="Proteomes" id="UP001596457"/>
    </source>
</evidence>
<reference evidence="2" key="1">
    <citation type="journal article" date="2019" name="Int. J. Syst. Evol. Microbiol.">
        <title>The Global Catalogue of Microorganisms (GCM) 10K type strain sequencing project: providing services to taxonomists for standard genome sequencing and annotation.</title>
        <authorList>
            <consortium name="The Broad Institute Genomics Platform"/>
            <consortium name="The Broad Institute Genome Sequencing Center for Infectious Disease"/>
            <person name="Wu L."/>
            <person name="Ma J."/>
        </authorList>
    </citation>
    <scope>NUCLEOTIDE SEQUENCE [LARGE SCALE GENOMIC DNA]</scope>
    <source>
        <strain evidence="2">CCUG 53903</strain>
    </source>
</reference>